<name>A0A4U8Q4R7_9FIRM</name>
<proteinExistence type="predicted"/>
<dbReference type="Gene3D" id="3.40.50.10850">
    <property type="entry name" value="Ntrc-like two-domain protein"/>
    <property type="match status" value="1"/>
</dbReference>
<dbReference type="Gene3D" id="3.40.50.300">
    <property type="entry name" value="P-loop containing nucleotide triphosphate hydrolases"/>
    <property type="match status" value="1"/>
</dbReference>
<dbReference type="OrthoDB" id="9777019at2"/>
<organism evidence="1 2">
    <name type="scientific">Robinsoniella peoriensis</name>
    <dbReference type="NCBI Taxonomy" id="180332"/>
    <lineage>
        <taxon>Bacteria</taxon>
        <taxon>Bacillati</taxon>
        <taxon>Bacillota</taxon>
        <taxon>Clostridia</taxon>
        <taxon>Lachnospirales</taxon>
        <taxon>Lachnospiraceae</taxon>
        <taxon>Robinsoniella</taxon>
    </lineage>
</organism>
<dbReference type="EMBL" id="QGQD01000066">
    <property type="protein sequence ID" value="TLC99780.1"/>
    <property type="molecule type" value="Genomic_DNA"/>
</dbReference>
<comment type="caution">
    <text evidence="1">The sequence shown here is derived from an EMBL/GenBank/DDBJ whole genome shotgun (WGS) entry which is preliminary data.</text>
</comment>
<gene>
    <name evidence="1" type="ORF">DSM106044_03421</name>
</gene>
<keyword evidence="2" id="KW-1185">Reference proteome</keyword>
<dbReference type="AlphaFoldDB" id="A0A4U8Q4R7"/>
<evidence type="ECO:0000313" key="1">
    <source>
        <dbReference type="EMBL" id="TLC99780.1"/>
    </source>
</evidence>
<accession>A0A4U8Q4R7</accession>
<dbReference type="InterPro" id="IPR027417">
    <property type="entry name" value="P-loop_NTPase"/>
</dbReference>
<evidence type="ECO:0000313" key="2">
    <source>
        <dbReference type="Proteomes" id="UP000306509"/>
    </source>
</evidence>
<dbReference type="RefSeq" id="WP_052431017.1">
    <property type="nucleotide sequence ID" value="NZ_CABMJZ010000080.1"/>
</dbReference>
<sequence>MKKNIFAVCDLEAAYAYNLMEYMNIKQNTPFEVQAFTNVKSLSIYAKEHDIEMLLISAQAMCEEVKTLNIGRIMILSEGELIQELAEYPAVYKYQSSDNLIAEVMGYYANQNVMVNPMALLKKDVELIGIYSPVKRTLKTSFALTLGQILSKKRAVLYLNLEDYAGFETLMGKEFAADIADLMFFVRQGSGNIIYKLDSMVQSIHNLDYIPPAFSPMDLRNVEYEEWMKLLGDIINFSSYDTIILDIGEQIDDVFRLLKQCRKIYMPVREDSVSLAKLDHFEKVLKMWDCEDILERTRKLKLPFHSSFGPRDHYVEQLMWGELGDYVRKLIDEEENDERGTRTVPDPS</sequence>
<dbReference type="Proteomes" id="UP000306509">
    <property type="component" value="Unassembled WGS sequence"/>
</dbReference>
<dbReference type="STRING" id="180332.GCA_000797495_01170"/>
<evidence type="ECO:0008006" key="3">
    <source>
        <dbReference type="Google" id="ProtNLM"/>
    </source>
</evidence>
<protein>
    <recommendedName>
        <fullName evidence="3">Flp pilus assembly protein, ATPase CpaE</fullName>
    </recommendedName>
</protein>
<reference evidence="1 2" key="1">
    <citation type="journal article" date="2019" name="Anaerobe">
        <title>Detection of Robinsoniella peoriensis in multiple bone samples of a trauma patient.</title>
        <authorList>
            <person name="Schrottner P."/>
            <person name="Hartwich K."/>
            <person name="Bunk B."/>
            <person name="Schober I."/>
            <person name="Helbig S."/>
            <person name="Rudolph W.W."/>
            <person name="Gunzer F."/>
        </authorList>
    </citation>
    <scope>NUCLEOTIDE SEQUENCE [LARGE SCALE GENOMIC DNA]</scope>
    <source>
        <strain evidence="1 2">DSM 106044</strain>
    </source>
</reference>